<keyword evidence="2" id="KW-1185">Reference proteome</keyword>
<organism evidence="1 2">
    <name type="scientific">Austropuccinia psidii MF-1</name>
    <dbReference type="NCBI Taxonomy" id="1389203"/>
    <lineage>
        <taxon>Eukaryota</taxon>
        <taxon>Fungi</taxon>
        <taxon>Dikarya</taxon>
        <taxon>Basidiomycota</taxon>
        <taxon>Pucciniomycotina</taxon>
        <taxon>Pucciniomycetes</taxon>
        <taxon>Pucciniales</taxon>
        <taxon>Sphaerophragmiaceae</taxon>
        <taxon>Austropuccinia</taxon>
    </lineage>
</organism>
<evidence type="ECO:0000313" key="1">
    <source>
        <dbReference type="EMBL" id="MBW0508413.1"/>
    </source>
</evidence>
<proteinExistence type="predicted"/>
<evidence type="ECO:0000313" key="2">
    <source>
        <dbReference type="Proteomes" id="UP000765509"/>
    </source>
</evidence>
<sequence>MMNEAFNSQLSLYECQQELFYGEDEIKDIADSPTFSSSNPNEVNMLTMESQNQTSHVLEETPIQALIKRCKGHTYEEAQLHIWQIEHKQRLK</sequence>
<reference evidence="1" key="1">
    <citation type="submission" date="2021-03" db="EMBL/GenBank/DDBJ databases">
        <title>Draft genome sequence of rust myrtle Austropuccinia psidii MF-1, a brazilian biotype.</title>
        <authorList>
            <person name="Quecine M.C."/>
            <person name="Pachon D.M.R."/>
            <person name="Bonatelli M.L."/>
            <person name="Correr F.H."/>
            <person name="Franceschini L.M."/>
            <person name="Leite T.F."/>
            <person name="Margarido G.R.A."/>
            <person name="Almeida C.A."/>
            <person name="Ferrarezi J.A."/>
            <person name="Labate C.A."/>
        </authorList>
    </citation>
    <scope>NUCLEOTIDE SEQUENCE</scope>
    <source>
        <strain evidence="1">MF-1</strain>
    </source>
</reference>
<dbReference type="Proteomes" id="UP000765509">
    <property type="component" value="Unassembled WGS sequence"/>
</dbReference>
<protein>
    <submittedName>
        <fullName evidence="1">Uncharacterized protein</fullName>
    </submittedName>
</protein>
<dbReference type="EMBL" id="AVOT02020311">
    <property type="protein sequence ID" value="MBW0508413.1"/>
    <property type="molecule type" value="Genomic_DNA"/>
</dbReference>
<gene>
    <name evidence="1" type="ORF">O181_048128</name>
</gene>
<dbReference type="AlphaFoldDB" id="A0A9Q3DV81"/>
<accession>A0A9Q3DV81</accession>
<comment type="caution">
    <text evidence="1">The sequence shown here is derived from an EMBL/GenBank/DDBJ whole genome shotgun (WGS) entry which is preliminary data.</text>
</comment>
<name>A0A9Q3DV81_9BASI</name>